<dbReference type="AlphaFoldDB" id="A0A941F3A3"/>
<reference evidence="7" key="1">
    <citation type="journal article" date="2018" name="Int. J. Syst. Evol. Microbiol.">
        <title>Carboxylicivirga sediminis sp. nov., isolated from coastal sediment.</title>
        <authorList>
            <person name="Wang F.Q."/>
            <person name="Ren L.H."/>
            <person name="Zou R.J."/>
            <person name="Sun Y.Z."/>
            <person name="Liu X.J."/>
            <person name="Jiang F."/>
            <person name="Liu L.J."/>
        </authorList>
    </citation>
    <scope>NUCLEOTIDE SEQUENCE</scope>
    <source>
        <strain evidence="7">JR1</strain>
    </source>
</reference>
<keyword evidence="8" id="KW-1185">Reference proteome</keyword>
<dbReference type="Gene3D" id="3.30.160.110">
    <property type="entry name" value="Siroheme synthase, domain 2"/>
    <property type="match status" value="1"/>
</dbReference>
<dbReference type="Pfam" id="PF13241">
    <property type="entry name" value="NAD_binding_7"/>
    <property type="match status" value="1"/>
</dbReference>
<evidence type="ECO:0000256" key="1">
    <source>
        <dbReference type="ARBA" id="ARBA00005010"/>
    </source>
</evidence>
<dbReference type="GO" id="GO:0004325">
    <property type="term" value="F:ferrochelatase activity"/>
    <property type="evidence" value="ECO:0007669"/>
    <property type="project" value="InterPro"/>
</dbReference>
<dbReference type="NCBIfam" id="TIGR01470">
    <property type="entry name" value="cysG_Nterm"/>
    <property type="match status" value="1"/>
</dbReference>
<dbReference type="SUPFAM" id="SSF51735">
    <property type="entry name" value="NAD(P)-binding Rossmann-fold domains"/>
    <property type="match status" value="1"/>
</dbReference>
<accession>A0A941F3A3</accession>
<keyword evidence="5" id="KW-0627">Porphyrin biosynthesis</keyword>
<comment type="catalytic activity">
    <reaction evidence="6">
        <text>precorrin-2 + NAD(+) = sirohydrochlorin + NADH + 2 H(+)</text>
        <dbReference type="Rhea" id="RHEA:15613"/>
        <dbReference type="ChEBI" id="CHEBI:15378"/>
        <dbReference type="ChEBI" id="CHEBI:57540"/>
        <dbReference type="ChEBI" id="CHEBI:57945"/>
        <dbReference type="ChEBI" id="CHEBI:58351"/>
        <dbReference type="ChEBI" id="CHEBI:58827"/>
        <dbReference type="EC" id="1.3.1.76"/>
    </reaction>
</comment>
<keyword evidence="4" id="KW-0520">NAD</keyword>
<evidence type="ECO:0000256" key="2">
    <source>
        <dbReference type="ARBA" id="ARBA00012400"/>
    </source>
</evidence>
<dbReference type="Gene3D" id="3.40.50.720">
    <property type="entry name" value="NAD(P)-binding Rossmann-like Domain"/>
    <property type="match status" value="1"/>
</dbReference>
<dbReference type="InterPro" id="IPR006367">
    <property type="entry name" value="Sirohaem_synthase_N"/>
</dbReference>
<dbReference type="PANTHER" id="PTHR35330:SF1">
    <property type="entry name" value="SIROHEME BIOSYNTHESIS PROTEIN MET8"/>
    <property type="match status" value="1"/>
</dbReference>
<keyword evidence="3" id="KW-0560">Oxidoreductase</keyword>
<dbReference type="GO" id="GO:0043115">
    <property type="term" value="F:precorrin-2 dehydrogenase activity"/>
    <property type="evidence" value="ECO:0007669"/>
    <property type="project" value="UniProtKB-EC"/>
</dbReference>
<evidence type="ECO:0000256" key="6">
    <source>
        <dbReference type="ARBA" id="ARBA00047561"/>
    </source>
</evidence>
<evidence type="ECO:0000256" key="3">
    <source>
        <dbReference type="ARBA" id="ARBA00023002"/>
    </source>
</evidence>
<dbReference type="EC" id="1.3.1.76" evidence="2"/>
<evidence type="ECO:0000256" key="4">
    <source>
        <dbReference type="ARBA" id="ARBA00023027"/>
    </source>
</evidence>
<evidence type="ECO:0000313" key="8">
    <source>
        <dbReference type="Proteomes" id="UP000679220"/>
    </source>
</evidence>
<dbReference type="InterPro" id="IPR036291">
    <property type="entry name" value="NAD(P)-bd_dom_sf"/>
</dbReference>
<name>A0A941F3A3_9BACT</name>
<dbReference type="Proteomes" id="UP000679220">
    <property type="component" value="Unassembled WGS sequence"/>
</dbReference>
<dbReference type="GO" id="GO:0019354">
    <property type="term" value="P:siroheme biosynthetic process"/>
    <property type="evidence" value="ECO:0007669"/>
    <property type="project" value="InterPro"/>
</dbReference>
<evidence type="ECO:0000313" key="7">
    <source>
        <dbReference type="EMBL" id="MBR8535129.1"/>
    </source>
</evidence>
<evidence type="ECO:0000256" key="5">
    <source>
        <dbReference type="ARBA" id="ARBA00023244"/>
    </source>
</evidence>
<gene>
    <name evidence="7" type="ORF">KDU71_06135</name>
</gene>
<dbReference type="SUPFAM" id="SSF75615">
    <property type="entry name" value="Siroheme synthase middle domains-like"/>
    <property type="match status" value="1"/>
</dbReference>
<reference evidence="7" key="2">
    <citation type="submission" date="2021-04" db="EMBL/GenBank/DDBJ databases">
        <authorList>
            <person name="Zhang T."/>
            <person name="Zhang Y."/>
            <person name="Lu D."/>
            <person name="Zuo D."/>
            <person name="Du Z."/>
        </authorList>
    </citation>
    <scope>NUCLEOTIDE SEQUENCE</scope>
    <source>
        <strain evidence="7">JR1</strain>
    </source>
</reference>
<protein>
    <recommendedName>
        <fullName evidence="2">precorrin-2 dehydrogenase</fullName>
        <ecNumber evidence="2">1.3.1.76</ecNumber>
    </recommendedName>
</protein>
<sequence length="198" mass="21486">MQFYPIHINIKDKACLVVGGGKVAQRKVNKLLSAGAAVTVISKELTPALQELLGDNRMKHINRCYNNNDVVGFFLVFAATNNKTINQQIISEAQKNGVLANSVDGADKGNFIIPASCQVGHLNVGITTEGTSPALSARLRKYLMAKLTAVSPEAIEQIGAKRKQYLETGNLACQDEMNALIDELISQIENYNVNLNSI</sequence>
<dbReference type="PANTHER" id="PTHR35330">
    <property type="entry name" value="SIROHEME BIOSYNTHESIS PROTEIN MET8"/>
    <property type="match status" value="1"/>
</dbReference>
<organism evidence="7 8">
    <name type="scientific">Carboxylicivirga sediminis</name>
    <dbReference type="NCBI Taxonomy" id="2006564"/>
    <lineage>
        <taxon>Bacteria</taxon>
        <taxon>Pseudomonadati</taxon>
        <taxon>Bacteroidota</taxon>
        <taxon>Bacteroidia</taxon>
        <taxon>Marinilabiliales</taxon>
        <taxon>Marinilabiliaceae</taxon>
        <taxon>Carboxylicivirga</taxon>
    </lineage>
</organism>
<proteinExistence type="predicted"/>
<comment type="caution">
    <text evidence="7">The sequence shown here is derived from an EMBL/GenBank/DDBJ whole genome shotgun (WGS) entry which is preliminary data.</text>
</comment>
<comment type="pathway">
    <text evidence="1">Porphyrin-containing compound metabolism; siroheme biosynthesis; sirohydrochlorin from precorrin-2: step 1/1.</text>
</comment>
<dbReference type="EMBL" id="JAGTAR010000007">
    <property type="protein sequence ID" value="MBR8535129.1"/>
    <property type="molecule type" value="Genomic_DNA"/>
</dbReference>
<dbReference type="InterPro" id="IPR028161">
    <property type="entry name" value="Met8-like"/>
</dbReference>
<dbReference type="RefSeq" id="WP_212189036.1">
    <property type="nucleotide sequence ID" value="NZ_JAGTAR010000007.1"/>
</dbReference>